<name>A0ABQ7NYA2_BRACM</name>
<dbReference type="Proteomes" id="UP000823674">
    <property type="component" value="Chromosome A01"/>
</dbReference>
<dbReference type="EMBL" id="JADBGQ010000001">
    <property type="protein sequence ID" value="KAG5415075.1"/>
    <property type="molecule type" value="Genomic_DNA"/>
</dbReference>
<organism evidence="1 2">
    <name type="scientific">Brassica rapa subsp. trilocularis</name>
    <dbReference type="NCBI Taxonomy" id="1813537"/>
    <lineage>
        <taxon>Eukaryota</taxon>
        <taxon>Viridiplantae</taxon>
        <taxon>Streptophyta</taxon>
        <taxon>Embryophyta</taxon>
        <taxon>Tracheophyta</taxon>
        <taxon>Spermatophyta</taxon>
        <taxon>Magnoliopsida</taxon>
        <taxon>eudicotyledons</taxon>
        <taxon>Gunneridae</taxon>
        <taxon>Pentapetalae</taxon>
        <taxon>rosids</taxon>
        <taxon>malvids</taxon>
        <taxon>Brassicales</taxon>
        <taxon>Brassicaceae</taxon>
        <taxon>Brassiceae</taxon>
        <taxon>Brassica</taxon>
    </lineage>
</organism>
<sequence length="251" mass="29305">MLLWQILSPWTYFWRRHVLLEMDGISGYSRRAQIGEILEVHMRKFEHIVVIWDWYLMMICWYKDSISANHKSGEKMRLGDNGIPGSSRRAQVGEILEMMIWDWYLMMICLCKDFLWGVRLFLLLSTANPSKSSGPLVLKDKGLGNFNYDEESMSEFKRYGVLRSFHFLLLAYGSNSGLTNNPLLDLETWCTIVQATDEEEEVSALYRYAGDRQYATPKPEFETHAHKRRSSEPTAGEDFRKCKFLSCPLTI</sequence>
<proteinExistence type="predicted"/>
<accession>A0ABQ7NYA2</accession>
<protein>
    <submittedName>
        <fullName evidence="1">Uncharacterized protein</fullName>
    </submittedName>
</protein>
<evidence type="ECO:0000313" key="2">
    <source>
        <dbReference type="Proteomes" id="UP000823674"/>
    </source>
</evidence>
<comment type="caution">
    <text evidence="1">The sequence shown here is derived from an EMBL/GenBank/DDBJ whole genome shotgun (WGS) entry which is preliminary data.</text>
</comment>
<keyword evidence="2" id="KW-1185">Reference proteome</keyword>
<evidence type="ECO:0000313" key="1">
    <source>
        <dbReference type="EMBL" id="KAG5415075.1"/>
    </source>
</evidence>
<gene>
    <name evidence="1" type="primary">A01p026380.1_BraROA</name>
    <name evidence="1" type="ORF">IGI04_002642</name>
</gene>
<reference evidence="1 2" key="1">
    <citation type="submission" date="2021-03" db="EMBL/GenBank/DDBJ databases">
        <authorList>
            <person name="King G.J."/>
            <person name="Bancroft I."/>
            <person name="Baten A."/>
            <person name="Bloomfield J."/>
            <person name="Borpatragohain P."/>
            <person name="He Z."/>
            <person name="Irish N."/>
            <person name="Irwin J."/>
            <person name="Liu K."/>
            <person name="Mauleon R.P."/>
            <person name="Moore J."/>
            <person name="Morris R."/>
            <person name="Ostergaard L."/>
            <person name="Wang B."/>
            <person name="Wells R."/>
        </authorList>
    </citation>
    <scope>NUCLEOTIDE SEQUENCE [LARGE SCALE GENOMIC DNA]</scope>
    <source>
        <strain evidence="1">R-o-18</strain>
        <tissue evidence="1">Leaf</tissue>
    </source>
</reference>